<gene>
    <name evidence="1" type="ORF">ZIOFF_036289</name>
</gene>
<evidence type="ECO:0000313" key="2">
    <source>
        <dbReference type="Proteomes" id="UP000734854"/>
    </source>
</evidence>
<protein>
    <recommendedName>
        <fullName evidence="3">DUF4219 domain-containing protein</fullName>
    </recommendedName>
</protein>
<dbReference type="Proteomes" id="UP000734854">
    <property type="component" value="Unassembled WGS sequence"/>
</dbReference>
<sequence length="257" mass="29447">MVSTSSFQVPKLTKDNNRTWSIQMETLLSSLDVWDLVETGYTIIETSNGNKQALKAMKKREKNALFTIYQGVDKAAFKLIILATTSQEAWEMLKTTYDGVDKVKKIHLQALQTQFETLQQEASFSRVISIVHRIRRNVNELKDARVVMVVEELMGSLQAYEQRILKKNEGRTLESALQAKLSFKKNESFKGDLQRGRASTWRGEMVILLTPIGTLKIRMMEMKIIKKDMEEVMVEAEVKVVDGVETKSQCRICKKYG</sequence>
<dbReference type="PANTHER" id="PTHR35317:SF28">
    <property type="entry name" value="ZINC FINGER, CCHC-TYPE, RIBONUCLEASE H-LIKE DOMAIN, GAG-PRE-INTEGRASE DOMAIN PROTEIN-RELATED"/>
    <property type="match status" value="1"/>
</dbReference>
<proteinExistence type="predicted"/>
<keyword evidence="2" id="KW-1185">Reference proteome</keyword>
<evidence type="ECO:0000313" key="1">
    <source>
        <dbReference type="EMBL" id="KAG6503965.1"/>
    </source>
</evidence>
<dbReference type="AlphaFoldDB" id="A0A8J5L7V3"/>
<evidence type="ECO:0008006" key="3">
    <source>
        <dbReference type="Google" id="ProtNLM"/>
    </source>
</evidence>
<comment type="caution">
    <text evidence="1">The sequence shown here is derived from an EMBL/GenBank/DDBJ whole genome shotgun (WGS) entry which is preliminary data.</text>
</comment>
<dbReference type="Pfam" id="PF14223">
    <property type="entry name" value="Retrotran_gag_2"/>
    <property type="match status" value="1"/>
</dbReference>
<name>A0A8J5L7V3_ZINOF</name>
<reference evidence="1 2" key="1">
    <citation type="submission" date="2020-08" db="EMBL/GenBank/DDBJ databases">
        <title>Plant Genome Project.</title>
        <authorList>
            <person name="Zhang R.-G."/>
        </authorList>
    </citation>
    <scope>NUCLEOTIDE SEQUENCE [LARGE SCALE GENOMIC DNA]</scope>
    <source>
        <tissue evidence="1">Rhizome</tissue>
    </source>
</reference>
<organism evidence="1 2">
    <name type="scientific">Zingiber officinale</name>
    <name type="common">Ginger</name>
    <name type="synonym">Amomum zingiber</name>
    <dbReference type="NCBI Taxonomy" id="94328"/>
    <lineage>
        <taxon>Eukaryota</taxon>
        <taxon>Viridiplantae</taxon>
        <taxon>Streptophyta</taxon>
        <taxon>Embryophyta</taxon>
        <taxon>Tracheophyta</taxon>
        <taxon>Spermatophyta</taxon>
        <taxon>Magnoliopsida</taxon>
        <taxon>Liliopsida</taxon>
        <taxon>Zingiberales</taxon>
        <taxon>Zingiberaceae</taxon>
        <taxon>Zingiber</taxon>
    </lineage>
</organism>
<accession>A0A8J5L7V3</accession>
<dbReference type="PANTHER" id="PTHR35317">
    <property type="entry name" value="OS04G0629600 PROTEIN"/>
    <property type="match status" value="1"/>
</dbReference>
<dbReference type="EMBL" id="JACMSC010000010">
    <property type="protein sequence ID" value="KAG6503965.1"/>
    <property type="molecule type" value="Genomic_DNA"/>
</dbReference>